<dbReference type="Proteomes" id="UP000007364">
    <property type="component" value="Unassembled WGS sequence"/>
</dbReference>
<keyword evidence="2" id="KW-1185">Reference proteome</keyword>
<organism evidence="1 2">
    <name type="scientific">Galbibacter marinus</name>
    <dbReference type="NCBI Taxonomy" id="555500"/>
    <lineage>
        <taxon>Bacteria</taxon>
        <taxon>Pseudomonadati</taxon>
        <taxon>Bacteroidota</taxon>
        <taxon>Flavobacteriia</taxon>
        <taxon>Flavobacteriales</taxon>
        <taxon>Flavobacteriaceae</taxon>
        <taxon>Galbibacter</taxon>
    </lineage>
</organism>
<proteinExistence type="predicted"/>
<dbReference type="EMBL" id="AMSG01000002">
    <property type="protein sequence ID" value="EKF56240.1"/>
    <property type="molecule type" value="Genomic_DNA"/>
</dbReference>
<dbReference type="STRING" id="555500.I215_01918"/>
<dbReference type="AlphaFoldDB" id="K2PUA6"/>
<dbReference type="RefSeq" id="WP_008990259.1">
    <property type="nucleotide sequence ID" value="NZ_AMSG01000002.1"/>
</dbReference>
<dbReference type="PATRIC" id="fig|555500.3.peg.398"/>
<evidence type="ECO:0000313" key="2">
    <source>
        <dbReference type="Proteomes" id="UP000007364"/>
    </source>
</evidence>
<accession>K2PUA6</accession>
<protein>
    <submittedName>
        <fullName evidence="1">Uncharacterized protein</fullName>
    </submittedName>
</protein>
<reference evidence="1 2" key="1">
    <citation type="journal article" date="2012" name="J. Bacteriol.">
        <title>Genome Sequence of Galbibacter marinum Type Strain ck-I2-15.</title>
        <authorList>
            <person name="Lai Q."/>
            <person name="Li C."/>
            <person name="Shao Z."/>
        </authorList>
    </citation>
    <scope>NUCLEOTIDE SEQUENCE [LARGE SCALE GENOMIC DNA]</scope>
    <source>
        <strain evidence="2">ck-I2-15</strain>
    </source>
</reference>
<evidence type="ECO:0000313" key="1">
    <source>
        <dbReference type="EMBL" id="EKF56240.1"/>
    </source>
</evidence>
<gene>
    <name evidence="1" type="ORF">I215_01918</name>
</gene>
<comment type="caution">
    <text evidence="1">The sequence shown here is derived from an EMBL/GenBank/DDBJ whole genome shotgun (WGS) entry which is preliminary data.</text>
</comment>
<name>K2PUA6_9FLAO</name>
<sequence length="1042" mass="108432">MKQILTAILIFCTFNIFGQSWQPEGTKYPNASNEGDTVSVQTRIPLIDDQGLLNYYLPVGDLLELSPNVTWETITGNQGSVNISGFNNDAGYLNNAMADGRYLQSETDPTVPNNVKNITAGNIDSWNNSLQPGENVSELNNDANYTTITATDERYLRRDIDDNNGVNELTLGGLMLPDLPVGLDTYDQLVVNPTTGEVSKVSVGAFSFDVGNGGGASQFVVDSSTPELNFVGSGDTSVSFNDATNTVTITSTPGAGGGGAVTSFEGRDGAVTSQVGDYNTSEVTENGNLYFTEGRVRGTTLDGLSISNTPITSTNSFIQALGRLQGQINNREVSFSKNTAFNKNFGTSSGTVMQGNSAYTKSESDDKYLLNTTDTFDGVLTVRGAGNSFRNFGAGTGTTNVAYNSFYDSEGNRQGYVGFGSSGDSSLRINNDIGGNTLIVSQIGSEDGLQYYTGSATRTVYHNGNLSLSTLDGVPSNRTITAGSHLSGGGDLSANRTLTLTPATGAWVTDNQGNERIYFGGTSSANGINFKLSGTNQAFRFLNSSNTEIGVLTTDGNLNLANNLNASGLGTFGNTGVTLTGSGNKGILSNNDSGRVLIGGGSTWALAAGAYMTLEGINYGGAGLGGNIILGTGNANKAVNIHGSLLSTGIITAPGGNSNNWNQGYQAYGWGNHASAGYLNTSGGTMTGSIKLNSGNARITNPNGNSILYNNSSETVLSGDNGAIFLRPAGWSSTVGQTVIGTNGSVSVANNLTAGGFITTNGANSLRMNGIGTGDSNVSYVSFYESNGTTRQGYVGFGSGTNSDLIILNDISGKNLSLTDNGRLTYNGDVIATGTITASGSGSFGGRVSGADALNANEFVTRQQVVPLSTQQTGVVRAIEAISSALTVDDGVYMEKGGVQYVLTVPAGTFQQSGRGILDIEGIMEMSNITQDKTLSVFITFSQAGTVYNSDPMSFDLSTTGGGAFGHFKATLTSRMSAGYFFGKGIVTGSDANGSITQGFTINPPTSLDFRQSFTIRMRVNSTSGYSMVLIPFTVKVSDLPN</sequence>
<dbReference type="OrthoDB" id="1275253at2"/>